<dbReference type="InterPro" id="IPR012338">
    <property type="entry name" value="Beta-lactam/transpept-like"/>
</dbReference>
<dbReference type="PANTHER" id="PTHR12544">
    <property type="entry name" value="GLUTAMINASE"/>
    <property type="match status" value="1"/>
</dbReference>
<feature type="binding site" evidence="7">
    <location>
        <position position="50"/>
    </location>
    <ligand>
        <name>substrate</name>
    </ligand>
</feature>
<dbReference type="GO" id="GO:0006543">
    <property type="term" value="P:L-glutamine catabolic process"/>
    <property type="evidence" value="ECO:0007669"/>
    <property type="project" value="TreeGrafter"/>
</dbReference>
<feature type="binding site" evidence="7">
    <location>
        <position position="245"/>
    </location>
    <ligand>
        <name>substrate</name>
    </ligand>
</feature>
<evidence type="ECO:0000256" key="8">
    <source>
        <dbReference type="SAM" id="MobiDB-lite"/>
    </source>
</evidence>
<evidence type="ECO:0000256" key="6">
    <source>
        <dbReference type="ARBA" id="ARBA00070405"/>
    </source>
</evidence>
<dbReference type="Proteomes" id="UP000182054">
    <property type="component" value="Unassembled WGS sequence"/>
</dbReference>
<evidence type="ECO:0000259" key="9">
    <source>
        <dbReference type="PROSITE" id="PS50801"/>
    </source>
</evidence>
<keyword evidence="4 7" id="KW-0378">Hydrolase</keyword>
<dbReference type="AlphaFoldDB" id="A0A1I0TVM8"/>
<feature type="binding site" evidence="7">
    <location>
        <position position="144"/>
    </location>
    <ligand>
        <name>substrate</name>
    </ligand>
</feature>
<dbReference type="EC" id="3.5.1.2" evidence="3 7"/>
<feature type="domain" description="STAS" evidence="9">
    <location>
        <begin position="313"/>
        <end position="399"/>
    </location>
</feature>
<keyword evidence="7" id="KW-0007">Acetylation</keyword>
<evidence type="ECO:0000313" key="10">
    <source>
        <dbReference type="EMBL" id="SFA55841.1"/>
    </source>
</evidence>
<evidence type="ECO:0000256" key="7">
    <source>
        <dbReference type="HAMAP-Rule" id="MF_00313"/>
    </source>
</evidence>
<comment type="similarity">
    <text evidence="1 7">Belongs to the glutaminase family.</text>
</comment>
<dbReference type="RefSeq" id="WP_068363877.1">
    <property type="nucleotide sequence ID" value="NZ_FOJN01000010.1"/>
</dbReference>
<reference evidence="10 11" key="1">
    <citation type="submission" date="2016-10" db="EMBL/GenBank/DDBJ databases">
        <authorList>
            <person name="de Groot N.N."/>
        </authorList>
    </citation>
    <scope>NUCLEOTIDE SEQUENCE [LARGE SCALE GENOMIC DNA]</scope>
    <source>
        <strain evidence="10 11">DSM 44908</strain>
    </source>
</reference>
<proteinExistence type="inferred from homology"/>
<dbReference type="OrthoDB" id="9788822at2"/>
<evidence type="ECO:0000256" key="3">
    <source>
        <dbReference type="ARBA" id="ARBA00012918"/>
    </source>
</evidence>
<comment type="catalytic activity">
    <reaction evidence="5 7">
        <text>L-glutamine + H2O = L-glutamate + NH4(+)</text>
        <dbReference type="Rhea" id="RHEA:15889"/>
        <dbReference type="ChEBI" id="CHEBI:15377"/>
        <dbReference type="ChEBI" id="CHEBI:28938"/>
        <dbReference type="ChEBI" id="CHEBI:29985"/>
        <dbReference type="ChEBI" id="CHEBI:58359"/>
        <dbReference type="EC" id="3.5.1.2"/>
    </reaction>
</comment>
<dbReference type="PROSITE" id="PS50801">
    <property type="entry name" value="STAS"/>
    <property type="match status" value="1"/>
</dbReference>
<dbReference type="GeneID" id="85486472"/>
<evidence type="ECO:0000313" key="11">
    <source>
        <dbReference type="Proteomes" id="UP000182054"/>
    </source>
</evidence>
<feature type="binding site" evidence="7">
    <location>
        <position position="151"/>
    </location>
    <ligand>
        <name>substrate</name>
    </ligand>
</feature>
<dbReference type="Pfam" id="PF04960">
    <property type="entry name" value="Glutaminase"/>
    <property type="match status" value="1"/>
</dbReference>
<gene>
    <name evidence="7" type="primary">glsA</name>
    <name evidence="10" type="ORF">SAMN05444374_11030</name>
</gene>
<organism evidence="10 11">
    <name type="scientific">Rhodococcoides kroppenstedtii</name>
    <dbReference type="NCBI Taxonomy" id="293050"/>
    <lineage>
        <taxon>Bacteria</taxon>
        <taxon>Bacillati</taxon>
        <taxon>Actinomycetota</taxon>
        <taxon>Actinomycetes</taxon>
        <taxon>Mycobacteriales</taxon>
        <taxon>Nocardiaceae</taxon>
        <taxon>Rhodococcoides</taxon>
    </lineage>
</organism>
<evidence type="ECO:0000256" key="5">
    <source>
        <dbReference type="ARBA" id="ARBA00049534"/>
    </source>
</evidence>
<evidence type="ECO:0000256" key="1">
    <source>
        <dbReference type="ARBA" id="ARBA00011076"/>
    </source>
</evidence>
<feature type="binding site" evidence="7">
    <location>
        <position position="100"/>
    </location>
    <ligand>
        <name>substrate</name>
    </ligand>
</feature>
<feature type="binding site" evidence="7">
    <location>
        <position position="227"/>
    </location>
    <ligand>
        <name>substrate</name>
    </ligand>
</feature>
<dbReference type="FunFam" id="3.40.710.10:FF:000005">
    <property type="entry name" value="Glutaminase"/>
    <property type="match status" value="1"/>
</dbReference>
<dbReference type="Gene3D" id="3.30.750.24">
    <property type="entry name" value="STAS domain"/>
    <property type="match status" value="1"/>
</dbReference>
<dbReference type="NCBIfam" id="TIGR03814">
    <property type="entry name" value="Gln_ase"/>
    <property type="match status" value="1"/>
</dbReference>
<name>A0A1I0TVM8_9NOCA</name>
<sequence length="399" mass="41988">MRSPITDYLRDVVSECTEEDDESPLSVAVVTVEGTRYSAGDTEVSFPIQSISKALTYALALSDHGLDAVHEKIDVEPSGDAFNEISLEAETGRPRNAMINAGAIAAHSLVHGSDATERADRILALHASFVGRELAVDESVVDDEMAGADRNLALAHMLASVGVLACDPHEVVEGYARQCSIDVTSVDLAVLAATMANGGVHPDSGERVASSAVMRQVLSTMTTCGMYDGTGDWIATVGIPAKSGVSGAVIGVLPGQLGIAVHSPGLDDRGNSVRGVRVFERLSRDMDLHMMDIAPSGHSAVRAVRTDGAGTTYELQGDIRFAGAENIMNRVLDDTEPHDAESAADGGDPVTFDLEPARAINGAAIRLLTELIERLRGDGRDVHVDDPNGLMEHRSADAG</sequence>
<dbReference type="GO" id="GO:0004359">
    <property type="term" value="F:glutaminase activity"/>
    <property type="evidence" value="ECO:0007669"/>
    <property type="project" value="UniProtKB-UniRule"/>
</dbReference>
<dbReference type="InterPro" id="IPR015868">
    <property type="entry name" value="Glutaminase"/>
</dbReference>
<protein>
    <recommendedName>
        <fullName evidence="6 7">Glutaminase</fullName>
        <ecNumber evidence="3 7">3.5.1.2</ecNumber>
    </recommendedName>
</protein>
<accession>A0A1I0TVM8</accession>
<dbReference type="SUPFAM" id="SSF56601">
    <property type="entry name" value="beta-lactamase/transpeptidase-like"/>
    <property type="match status" value="1"/>
</dbReference>
<dbReference type="HAMAP" id="MF_00313">
    <property type="entry name" value="Glutaminase"/>
    <property type="match status" value="1"/>
</dbReference>
<dbReference type="InterPro" id="IPR002645">
    <property type="entry name" value="STAS_dom"/>
</dbReference>
<dbReference type="EMBL" id="FOJN01000010">
    <property type="protein sequence ID" value="SFA55841.1"/>
    <property type="molecule type" value="Genomic_DNA"/>
</dbReference>
<dbReference type="PANTHER" id="PTHR12544:SF29">
    <property type="entry name" value="GLUTAMINASE"/>
    <property type="match status" value="1"/>
</dbReference>
<feature type="binding site" evidence="7">
    <location>
        <position position="175"/>
    </location>
    <ligand>
        <name>substrate</name>
    </ligand>
</feature>
<evidence type="ECO:0000256" key="4">
    <source>
        <dbReference type="ARBA" id="ARBA00022801"/>
    </source>
</evidence>
<dbReference type="InterPro" id="IPR036513">
    <property type="entry name" value="STAS_dom_sf"/>
</dbReference>
<comment type="subunit">
    <text evidence="2 7">Homotetramer.</text>
</comment>
<dbReference type="GO" id="GO:0006537">
    <property type="term" value="P:glutamate biosynthetic process"/>
    <property type="evidence" value="ECO:0007669"/>
    <property type="project" value="TreeGrafter"/>
</dbReference>
<dbReference type="Gene3D" id="3.40.710.10">
    <property type="entry name" value="DD-peptidase/beta-lactamase superfamily"/>
    <property type="match status" value="1"/>
</dbReference>
<evidence type="ECO:0000256" key="2">
    <source>
        <dbReference type="ARBA" id="ARBA00011881"/>
    </source>
</evidence>
<feature type="region of interest" description="Disordered" evidence="8">
    <location>
        <begin position="379"/>
        <end position="399"/>
    </location>
</feature>